<dbReference type="Proteomes" id="UP001589587">
    <property type="component" value="Unassembled WGS sequence"/>
</dbReference>
<reference evidence="3 4" key="1">
    <citation type="submission" date="2024-09" db="EMBL/GenBank/DDBJ databases">
        <authorList>
            <person name="Sun Q."/>
            <person name="Mori K."/>
        </authorList>
    </citation>
    <scope>NUCLEOTIDE SEQUENCE [LARGE SCALE GENOMIC DNA]</scope>
    <source>
        <strain evidence="3 4">JCM 11411</strain>
    </source>
</reference>
<dbReference type="InterPro" id="IPR000073">
    <property type="entry name" value="AB_hydrolase_1"/>
</dbReference>
<evidence type="ECO:0000259" key="2">
    <source>
        <dbReference type="Pfam" id="PF00561"/>
    </source>
</evidence>
<dbReference type="PANTHER" id="PTHR43798">
    <property type="entry name" value="MONOACYLGLYCEROL LIPASE"/>
    <property type="match status" value="1"/>
</dbReference>
<dbReference type="GO" id="GO:0047570">
    <property type="term" value="F:3-oxoadipate enol-lactonase activity"/>
    <property type="evidence" value="ECO:0007669"/>
    <property type="project" value="UniProtKB-EC"/>
</dbReference>
<evidence type="ECO:0000256" key="1">
    <source>
        <dbReference type="ARBA" id="ARBA00022801"/>
    </source>
</evidence>
<proteinExistence type="predicted"/>
<dbReference type="PANTHER" id="PTHR43798:SF31">
    <property type="entry name" value="AB HYDROLASE SUPERFAMILY PROTEIN YCLE"/>
    <property type="match status" value="1"/>
</dbReference>
<dbReference type="NCBIfam" id="TIGR02427">
    <property type="entry name" value="protocat_pcaD"/>
    <property type="match status" value="1"/>
</dbReference>
<comment type="caution">
    <text evidence="3">The sequence shown here is derived from an EMBL/GenBank/DDBJ whole genome shotgun (WGS) entry which is preliminary data.</text>
</comment>
<dbReference type="RefSeq" id="WP_378376753.1">
    <property type="nucleotide sequence ID" value="NZ_JBHMAS010000088.1"/>
</dbReference>
<sequence>MGIQEKTARLNYRLDGPAGAPVIVFGPSLGTDLELFEPQATALSGDFQILRHDLRGHGESEVPDGPYTIGEMAEDVIGLLDELGIDRFSYVGVSIGGAIAQWLGIHHGHRLDALVICASAAQFYDPPSWPQRAAKVRSEGTDFLIESRYGAWFTPEWAERSPEGATRLLNMLRTTPREGYAGCCEAIAAYDLRDRLGEIATPTLVIAGEEDPATPVATVSAVAEGIPGAELLVVAGSSHLVNFEKPHVVSAAIAKHIGAVTIAR</sequence>
<dbReference type="InterPro" id="IPR026968">
    <property type="entry name" value="PcaD/CatD"/>
</dbReference>
<dbReference type="Pfam" id="PF00561">
    <property type="entry name" value="Abhydrolase_1"/>
    <property type="match status" value="1"/>
</dbReference>
<dbReference type="SUPFAM" id="SSF53474">
    <property type="entry name" value="alpha/beta-Hydrolases"/>
    <property type="match status" value="1"/>
</dbReference>
<name>A0ABV5XP97_9NOCA</name>
<evidence type="ECO:0000313" key="3">
    <source>
        <dbReference type="EMBL" id="MFB9784289.1"/>
    </source>
</evidence>
<dbReference type="InterPro" id="IPR050266">
    <property type="entry name" value="AB_hydrolase_sf"/>
</dbReference>
<dbReference type="EC" id="3.1.1.24" evidence="3"/>
<feature type="domain" description="AB hydrolase-1" evidence="2">
    <location>
        <begin position="21"/>
        <end position="246"/>
    </location>
</feature>
<gene>
    <name evidence="3" type="primary">pcaD</name>
    <name evidence="3" type="ORF">ACFFQ6_31795</name>
</gene>
<dbReference type="EMBL" id="JBHMAS010000088">
    <property type="protein sequence ID" value="MFB9784289.1"/>
    <property type="molecule type" value="Genomic_DNA"/>
</dbReference>
<protein>
    <submittedName>
        <fullName evidence="3">3-oxoadipate enol-lactonase</fullName>
        <ecNumber evidence="3">3.1.1.24</ecNumber>
    </submittedName>
</protein>
<dbReference type="InterPro" id="IPR029058">
    <property type="entry name" value="AB_hydrolase_fold"/>
</dbReference>
<accession>A0ABV5XP97</accession>
<organism evidence="3 4">
    <name type="scientific">Rhodococcus baikonurensis</name>
    <dbReference type="NCBI Taxonomy" id="172041"/>
    <lineage>
        <taxon>Bacteria</taxon>
        <taxon>Bacillati</taxon>
        <taxon>Actinomycetota</taxon>
        <taxon>Actinomycetes</taxon>
        <taxon>Mycobacteriales</taxon>
        <taxon>Nocardiaceae</taxon>
        <taxon>Rhodococcus</taxon>
        <taxon>Rhodococcus erythropolis group</taxon>
    </lineage>
</organism>
<evidence type="ECO:0000313" key="4">
    <source>
        <dbReference type="Proteomes" id="UP001589587"/>
    </source>
</evidence>
<keyword evidence="1 3" id="KW-0378">Hydrolase</keyword>
<dbReference type="Gene3D" id="3.40.50.1820">
    <property type="entry name" value="alpha/beta hydrolase"/>
    <property type="match status" value="1"/>
</dbReference>
<keyword evidence="4" id="KW-1185">Reference proteome</keyword>
<dbReference type="PRINTS" id="PR00111">
    <property type="entry name" value="ABHYDROLASE"/>
</dbReference>